<dbReference type="SUPFAM" id="SSF56672">
    <property type="entry name" value="DNA/RNA polymerases"/>
    <property type="match status" value="1"/>
</dbReference>
<dbReference type="InterPro" id="IPR050951">
    <property type="entry name" value="Retrovirus_Pol_polyprotein"/>
</dbReference>
<evidence type="ECO:0000256" key="1">
    <source>
        <dbReference type="ARBA" id="ARBA00023268"/>
    </source>
</evidence>
<gene>
    <name evidence="4" type="primary">LOC113850725</name>
</gene>
<proteinExistence type="predicted"/>
<dbReference type="FunFam" id="3.30.70.270:FF:000020">
    <property type="entry name" value="Transposon Tf2-6 polyprotein-like Protein"/>
    <property type="match status" value="1"/>
</dbReference>
<dbReference type="PANTHER" id="PTHR37984">
    <property type="entry name" value="PROTEIN CBG26694"/>
    <property type="match status" value="1"/>
</dbReference>
<evidence type="ECO:0000259" key="2">
    <source>
        <dbReference type="Pfam" id="PF17919"/>
    </source>
</evidence>
<evidence type="ECO:0000313" key="4">
    <source>
        <dbReference type="RefSeq" id="XP_027337082.1"/>
    </source>
</evidence>
<reference evidence="3" key="1">
    <citation type="journal article" date="2019" name="Toxins">
        <title>Detection of Abrin-Like and Prepropulchellin-Like Toxin Genes and Transcripts Using Whole Genome Sequencing and Full-Length Transcript Sequencing of Abrus precatorius.</title>
        <authorList>
            <person name="Hovde B.T."/>
            <person name="Daligault H.E."/>
            <person name="Hanschen E.R."/>
            <person name="Kunde Y.A."/>
            <person name="Johnson M.B."/>
            <person name="Starkenburg S.R."/>
            <person name="Johnson S.L."/>
        </authorList>
    </citation>
    <scope>NUCLEOTIDE SEQUENCE [LARGE SCALE GENOMIC DNA]</scope>
</reference>
<dbReference type="GO" id="GO:0003824">
    <property type="term" value="F:catalytic activity"/>
    <property type="evidence" value="ECO:0007669"/>
    <property type="project" value="UniProtKB-KW"/>
</dbReference>
<feature type="domain" description="Reverse transcriptase/retrotransposon-derived protein RNase H-like" evidence="2">
    <location>
        <begin position="95"/>
        <end position="179"/>
    </location>
</feature>
<dbReference type="PANTHER" id="PTHR37984:SF5">
    <property type="entry name" value="PROTEIN NYNRIN-LIKE"/>
    <property type="match status" value="1"/>
</dbReference>
<protein>
    <submittedName>
        <fullName evidence="4">Uncharacterized protein LOC113850725</fullName>
    </submittedName>
</protein>
<reference evidence="4" key="2">
    <citation type="submission" date="2025-08" db="UniProtKB">
        <authorList>
            <consortium name="RefSeq"/>
        </authorList>
    </citation>
    <scope>IDENTIFICATION</scope>
    <source>
        <tissue evidence="4">Young leaves</tissue>
    </source>
</reference>
<dbReference type="InterPro" id="IPR041577">
    <property type="entry name" value="RT_RNaseH_2"/>
</dbReference>
<dbReference type="InterPro" id="IPR043502">
    <property type="entry name" value="DNA/RNA_pol_sf"/>
</dbReference>
<dbReference type="Proteomes" id="UP000694853">
    <property type="component" value="Unplaced"/>
</dbReference>
<dbReference type="GeneID" id="113850725"/>
<name>A0A8B8JZY6_ABRPR</name>
<accession>A0A8B8JZY6</accession>
<dbReference type="KEGG" id="aprc:113850725"/>
<dbReference type="Gene3D" id="3.30.70.270">
    <property type="match status" value="2"/>
</dbReference>
<dbReference type="OrthoDB" id="415724at2759"/>
<dbReference type="InterPro" id="IPR043128">
    <property type="entry name" value="Rev_trsase/Diguanyl_cyclase"/>
</dbReference>
<keyword evidence="3" id="KW-1185">Reference proteome</keyword>
<dbReference type="RefSeq" id="XP_027337082.1">
    <property type="nucleotide sequence ID" value="XM_027481281.1"/>
</dbReference>
<sequence>MVLQTLREKKLYAKLSKCEFWMAEVKFLGHVVSQGGVFVDSNKIEVVLSWERPTTVTEVRSFLGLGGYYRWFVKDFFQVALPLTKLTRKNAPFEWTPECEQSFQALKRKLTTTPVLTLPDPQGPFEVYYDASKQGLGCVLIQNKNVVAYASKQLKPHERNYPTLDLELAARSIVFDKWTSSSPSSSTSSLSSLLPYSPSDSKSPFLLLTFIHSTSLFGTVLTYASSSSHQC</sequence>
<evidence type="ECO:0000313" key="3">
    <source>
        <dbReference type="Proteomes" id="UP000694853"/>
    </source>
</evidence>
<dbReference type="Pfam" id="PF17919">
    <property type="entry name" value="RT_RNaseH_2"/>
    <property type="match status" value="1"/>
</dbReference>
<dbReference type="AlphaFoldDB" id="A0A8B8JZY6"/>
<organism evidence="3 4">
    <name type="scientific">Abrus precatorius</name>
    <name type="common">Indian licorice</name>
    <name type="synonym">Glycine abrus</name>
    <dbReference type="NCBI Taxonomy" id="3816"/>
    <lineage>
        <taxon>Eukaryota</taxon>
        <taxon>Viridiplantae</taxon>
        <taxon>Streptophyta</taxon>
        <taxon>Embryophyta</taxon>
        <taxon>Tracheophyta</taxon>
        <taxon>Spermatophyta</taxon>
        <taxon>Magnoliopsida</taxon>
        <taxon>eudicotyledons</taxon>
        <taxon>Gunneridae</taxon>
        <taxon>Pentapetalae</taxon>
        <taxon>rosids</taxon>
        <taxon>fabids</taxon>
        <taxon>Fabales</taxon>
        <taxon>Fabaceae</taxon>
        <taxon>Papilionoideae</taxon>
        <taxon>50 kb inversion clade</taxon>
        <taxon>NPAAA clade</taxon>
        <taxon>indigoferoid/millettioid clade</taxon>
        <taxon>Abreae</taxon>
        <taxon>Abrus</taxon>
    </lineage>
</organism>
<keyword evidence="1" id="KW-0511">Multifunctional enzyme</keyword>